<dbReference type="Gene3D" id="1.10.10.10">
    <property type="entry name" value="Winged helix-like DNA-binding domain superfamily/Winged helix DNA-binding domain"/>
    <property type="match status" value="2"/>
</dbReference>
<dbReference type="PhylomeDB" id="A9A1J8"/>
<evidence type="ECO:0000259" key="1">
    <source>
        <dbReference type="SMART" id="SM00418"/>
    </source>
</evidence>
<dbReference type="SMART" id="SM00418">
    <property type="entry name" value="HTH_ARSR"/>
    <property type="match status" value="1"/>
</dbReference>
<dbReference type="Proteomes" id="UP000000792">
    <property type="component" value="Chromosome"/>
</dbReference>
<dbReference type="HOGENOM" id="CLU_109676_2_0_2"/>
<accession>A9A1J8</accession>
<feature type="domain" description="HTH arsR-type" evidence="1">
    <location>
        <begin position="71"/>
        <end position="145"/>
    </location>
</feature>
<reference evidence="2 3" key="1">
    <citation type="journal article" date="2010" name="Proc. Natl. Acad. Sci. U.S.A.">
        <title>Nitrosopumilus maritimus genome reveals unique mechanisms for nitrification and autotrophy in globally distributed marine crenarchaea.</title>
        <authorList>
            <person name="Walker C.B."/>
            <person name="de la Torre J.R."/>
            <person name="Klotz M.G."/>
            <person name="Urakawa H."/>
            <person name="Pinel N."/>
            <person name="Arp D.J."/>
            <person name="Brochier-Armanet C."/>
            <person name="Chain P.S."/>
            <person name="Chan P.P."/>
            <person name="Gollabgir A."/>
            <person name="Hemp J."/>
            <person name="Hugler M."/>
            <person name="Karr E.A."/>
            <person name="Konneke M."/>
            <person name="Shin M."/>
            <person name="Lawton T.J."/>
            <person name="Lowe T."/>
            <person name="Martens-Habbena W."/>
            <person name="Sayavedra-Soto L.A."/>
            <person name="Lang D."/>
            <person name="Sievert S.M."/>
            <person name="Rosenzweig A.C."/>
            <person name="Manning G."/>
            <person name="Stahl D.A."/>
        </authorList>
    </citation>
    <scope>NUCLEOTIDE SEQUENCE [LARGE SCALE GENOMIC DNA]</scope>
    <source>
        <strain evidence="2 3">SCM1</strain>
    </source>
</reference>
<dbReference type="InterPro" id="IPR001845">
    <property type="entry name" value="HTH_ArsR_DNA-bd_dom"/>
</dbReference>
<dbReference type="RefSeq" id="WP_012215664.1">
    <property type="nucleotide sequence ID" value="NC_010085.1"/>
</dbReference>
<dbReference type="InterPro" id="IPR036390">
    <property type="entry name" value="WH_DNA-bd_sf"/>
</dbReference>
<name>A9A1J8_NITMS</name>
<dbReference type="GO" id="GO:0003700">
    <property type="term" value="F:DNA-binding transcription factor activity"/>
    <property type="evidence" value="ECO:0007669"/>
    <property type="project" value="InterPro"/>
</dbReference>
<dbReference type="OrthoDB" id="28610at2157"/>
<dbReference type="Pfam" id="PF13412">
    <property type="entry name" value="HTH_24"/>
    <property type="match status" value="1"/>
</dbReference>
<dbReference type="InParanoid" id="A9A1J8"/>
<gene>
    <name evidence="2" type="ordered locus">Nmar_1281</name>
</gene>
<protein>
    <submittedName>
        <fullName evidence="2">Transcriptional regulator, ArsR family</fullName>
    </submittedName>
</protein>
<organism evidence="2 3">
    <name type="scientific">Nitrosopumilus maritimus (strain SCM1)</name>
    <dbReference type="NCBI Taxonomy" id="436308"/>
    <lineage>
        <taxon>Archaea</taxon>
        <taxon>Nitrososphaerota</taxon>
        <taxon>Nitrososphaeria</taxon>
        <taxon>Nitrosopumilales</taxon>
        <taxon>Nitrosopumilaceae</taxon>
        <taxon>Nitrosopumilus</taxon>
    </lineage>
</organism>
<keyword evidence="3" id="KW-1185">Reference proteome</keyword>
<dbReference type="STRING" id="436308.Nmar_1281"/>
<dbReference type="InterPro" id="IPR036388">
    <property type="entry name" value="WH-like_DNA-bd_sf"/>
</dbReference>
<dbReference type="Pfam" id="PF24266">
    <property type="entry name" value="HTH_HVO_0163_N"/>
    <property type="match status" value="1"/>
</dbReference>
<dbReference type="EMBL" id="CP000866">
    <property type="protein sequence ID" value="ABX13177.1"/>
    <property type="molecule type" value="Genomic_DNA"/>
</dbReference>
<dbReference type="InterPro" id="IPR056504">
    <property type="entry name" value="HTH_HVO_0163_N"/>
</dbReference>
<dbReference type="CDD" id="cd00090">
    <property type="entry name" value="HTH_ARSR"/>
    <property type="match status" value="1"/>
</dbReference>
<dbReference type="PANTHER" id="PTHR36216">
    <property type="entry name" value="TRANSCRIPTIONAL REGULATOR, TRMB"/>
    <property type="match status" value="1"/>
</dbReference>
<dbReference type="eggNOG" id="arCOG02611">
    <property type="taxonomic scope" value="Archaea"/>
</dbReference>
<dbReference type="PANTHER" id="PTHR36216:SF1">
    <property type="entry name" value="HTH ARSR-TYPE DOMAIN-CONTAINING PROTEIN"/>
    <property type="match status" value="1"/>
</dbReference>
<dbReference type="KEGG" id="nmr:Nmar_1281"/>
<evidence type="ECO:0000313" key="3">
    <source>
        <dbReference type="Proteomes" id="UP000000792"/>
    </source>
</evidence>
<proteinExistence type="predicted"/>
<evidence type="ECO:0000313" key="2">
    <source>
        <dbReference type="EMBL" id="ABX13177.1"/>
    </source>
</evidence>
<dbReference type="InterPro" id="IPR011991">
    <property type="entry name" value="ArsR-like_HTH"/>
</dbReference>
<dbReference type="EnsemblBacteria" id="ABX13177">
    <property type="protein sequence ID" value="ABX13177"/>
    <property type="gene ID" value="Nmar_1281"/>
</dbReference>
<dbReference type="GeneID" id="5774473"/>
<dbReference type="AlphaFoldDB" id="A9A1J8"/>
<dbReference type="SUPFAM" id="SSF46785">
    <property type="entry name" value="Winged helix' DNA-binding domain"/>
    <property type="match status" value="2"/>
</dbReference>
<sequence>MSDRESMLTEIIHKNPGLHYSEIIRVSGLKNGVLSYYLTKLESNGTIKIEREKNKTRFFTPTITHEEIRIIVFLRKETSRRILSVLSDSDGLKFKRIVEKVGKSAPTISQNLSKLIASDLVVLKLENSEKKYYLKRNSTLKKLIKKCQINNSYK</sequence>